<dbReference type="EMBL" id="FOFG01000005">
    <property type="protein sequence ID" value="SEQ48730.1"/>
    <property type="molecule type" value="Genomic_DNA"/>
</dbReference>
<dbReference type="AlphaFoldDB" id="A0A1H9GF41"/>
<dbReference type="STRING" id="1855383.SAMN05216548_10520"/>
<evidence type="ECO:0000313" key="2">
    <source>
        <dbReference type="Proteomes" id="UP000199647"/>
    </source>
</evidence>
<sequence>MPSLFDSLAFAAGATSDAVFAEDLTFVPKAKAERNARPANDASRASFDFRGVFVVDGAVLHAKTRGARSDDASTLIAGGKPAVDVAAAVFAAGRPQTNDEIVRKSTGERYRIEIVIPIDVGRLAVHLAR</sequence>
<proteinExistence type="predicted"/>
<evidence type="ECO:0000313" key="1">
    <source>
        <dbReference type="EMBL" id="SEQ48730.1"/>
    </source>
</evidence>
<accession>A0A1H9GF41</accession>
<name>A0A1H9GF41_9HYPH</name>
<organism evidence="1 2">
    <name type="scientific">Faunimonas pinastri</name>
    <dbReference type="NCBI Taxonomy" id="1855383"/>
    <lineage>
        <taxon>Bacteria</taxon>
        <taxon>Pseudomonadati</taxon>
        <taxon>Pseudomonadota</taxon>
        <taxon>Alphaproteobacteria</taxon>
        <taxon>Hyphomicrobiales</taxon>
        <taxon>Afifellaceae</taxon>
        <taxon>Faunimonas</taxon>
    </lineage>
</organism>
<protein>
    <submittedName>
        <fullName evidence="1">Uncharacterized protein</fullName>
    </submittedName>
</protein>
<dbReference type="OrthoDB" id="7998844at2"/>
<reference evidence="1 2" key="1">
    <citation type="submission" date="2016-10" db="EMBL/GenBank/DDBJ databases">
        <authorList>
            <person name="de Groot N.N."/>
        </authorList>
    </citation>
    <scope>NUCLEOTIDE SEQUENCE [LARGE SCALE GENOMIC DNA]</scope>
    <source>
        <strain evidence="1 2">A52C2</strain>
    </source>
</reference>
<gene>
    <name evidence="1" type="ORF">SAMN05216548_10520</name>
</gene>
<keyword evidence="2" id="KW-1185">Reference proteome</keyword>
<dbReference type="Proteomes" id="UP000199647">
    <property type="component" value="Unassembled WGS sequence"/>
</dbReference>
<dbReference type="RefSeq" id="WP_092496175.1">
    <property type="nucleotide sequence ID" value="NZ_FOFG01000005.1"/>
</dbReference>